<evidence type="ECO:0000256" key="2">
    <source>
        <dbReference type="ARBA" id="ARBA00011028"/>
    </source>
</evidence>
<dbReference type="GO" id="GO:0030313">
    <property type="term" value="C:cell envelope"/>
    <property type="evidence" value="ECO:0007669"/>
    <property type="project" value="UniProtKB-SubCell"/>
</dbReference>
<dbReference type="InterPro" id="IPR006127">
    <property type="entry name" value="ZnuA-like"/>
</dbReference>
<keyword evidence="10" id="KW-1185">Reference proteome</keyword>
<organism evidence="9 10">
    <name type="scientific">Nisaea acidiphila</name>
    <dbReference type="NCBI Taxonomy" id="1862145"/>
    <lineage>
        <taxon>Bacteria</taxon>
        <taxon>Pseudomonadati</taxon>
        <taxon>Pseudomonadota</taxon>
        <taxon>Alphaproteobacteria</taxon>
        <taxon>Rhodospirillales</taxon>
        <taxon>Thalassobaculaceae</taxon>
        <taxon>Nisaea</taxon>
    </lineage>
</organism>
<evidence type="ECO:0000256" key="5">
    <source>
        <dbReference type="ARBA" id="ARBA00022729"/>
    </source>
</evidence>
<dbReference type="PANTHER" id="PTHR42953:SF1">
    <property type="entry name" value="METAL-BINDING PROTEIN HI_0362-RELATED"/>
    <property type="match status" value="1"/>
</dbReference>
<dbReference type="InterPro" id="IPR006311">
    <property type="entry name" value="TAT_signal"/>
</dbReference>
<dbReference type="RefSeq" id="WP_257767405.1">
    <property type="nucleotide sequence ID" value="NZ_CP102480.1"/>
</dbReference>
<dbReference type="KEGG" id="naci:NUH88_16050"/>
<evidence type="ECO:0000313" key="9">
    <source>
        <dbReference type="EMBL" id="UUX48904.1"/>
    </source>
</evidence>
<dbReference type="EMBL" id="CP102480">
    <property type="protein sequence ID" value="UUX48904.1"/>
    <property type="molecule type" value="Genomic_DNA"/>
</dbReference>
<dbReference type="SUPFAM" id="SSF53807">
    <property type="entry name" value="Helical backbone' metal receptor"/>
    <property type="match status" value="1"/>
</dbReference>
<sequence>MFNRRTILCTAFVAAGLALAPAAQAAEPAKKVVASFSILGDIVKNLGGDRIEVVTLVGPNGDAHVYQPTPKDARSVSEADLVIVNGLGFEGWLDRLVEAAEYKGTVAVATAGIEALKSDEDHDSEHDKDHDKDHASEESHEHKAEAGHEEGHDHHHHHGEFDPHAWQSVANARVYVENLRKALTDIDPSGAETYAANAKSYLTKLGKLDAEIRSTVASLPVERRKVVTSHDAFGYFGHEYNIEFLAPVGMSTESEASAADVAHLIRQIKEEKIPAIFVENITDRRLLDQIARETGAVVGGTLFSDALSGPEGPAGTYVEMMQHNIRTLATALSSS</sequence>
<feature type="region of interest" description="Disordered" evidence="7">
    <location>
        <begin position="117"/>
        <end position="161"/>
    </location>
</feature>
<accession>A0A9J7AN85</accession>
<dbReference type="Gene3D" id="3.40.50.1980">
    <property type="entry name" value="Nitrogenase molybdenum iron protein domain"/>
    <property type="match status" value="3"/>
</dbReference>
<dbReference type="PRINTS" id="PR00691">
    <property type="entry name" value="ADHESINB"/>
</dbReference>
<reference evidence="9" key="1">
    <citation type="submission" date="2022-08" db="EMBL/GenBank/DDBJ databases">
        <title>Nisaea acidiphila sp. nov., isolated from a marine algal debris and emended description of the genus Nisaea Urios et al. 2008.</title>
        <authorList>
            <person name="Kwon K."/>
        </authorList>
    </citation>
    <scope>NUCLEOTIDE SEQUENCE</scope>
    <source>
        <strain evidence="9">MEBiC11861</strain>
    </source>
</reference>
<dbReference type="InterPro" id="IPR050492">
    <property type="entry name" value="Bact_metal-bind_prot9"/>
</dbReference>
<evidence type="ECO:0000256" key="4">
    <source>
        <dbReference type="ARBA" id="ARBA00022723"/>
    </source>
</evidence>
<comment type="similarity">
    <text evidence="2 6">Belongs to the bacterial solute-binding protein 9 family.</text>
</comment>
<dbReference type="AlphaFoldDB" id="A0A9J7AN85"/>
<evidence type="ECO:0000256" key="3">
    <source>
        <dbReference type="ARBA" id="ARBA00022448"/>
    </source>
</evidence>
<dbReference type="PRINTS" id="PR00690">
    <property type="entry name" value="ADHESNFAMILY"/>
</dbReference>
<dbReference type="GO" id="GO:0046872">
    <property type="term" value="F:metal ion binding"/>
    <property type="evidence" value="ECO:0007669"/>
    <property type="project" value="UniProtKB-KW"/>
</dbReference>
<comment type="subcellular location">
    <subcellularLocation>
        <location evidence="1">Cell envelope</location>
    </subcellularLocation>
</comment>
<dbReference type="Pfam" id="PF01297">
    <property type="entry name" value="ZnuA"/>
    <property type="match status" value="1"/>
</dbReference>
<evidence type="ECO:0000256" key="1">
    <source>
        <dbReference type="ARBA" id="ARBA00004196"/>
    </source>
</evidence>
<dbReference type="GO" id="GO:0007155">
    <property type="term" value="P:cell adhesion"/>
    <property type="evidence" value="ECO:0007669"/>
    <property type="project" value="InterPro"/>
</dbReference>
<dbReference type="CDD" id="cd01137">
    <property type="entry name" value="PsaA"/>
    <property type="match status" value="1"/>
</dbReference>
<evidence type="ECO:0000256" key="6">
    <source>
        <dbReference type="RuleBase" id="RU003512"/>
    </source>
</evidence>
<keyword evidence="3 6" id="KW-0813">Transport</keyword>
<evidence type="ECO:0000313" key="10">
    <source>
        <dbReference type="Proteomes" id="UP001060336"/>
    </source>
</evidence>
<feature type="chain" id="PRO_5039907809" evidence="8">
    <location>
        <begin position="26"/>
        <end position="335"/>
    </location>
</feature>
<dbReference type="InterPro" id="IPR006128">
    <property type="entry name" value="Lipoprotein_PsaA-like"/>
</dbReference>
<dbReference type="GO" id="GO:0030001">
    <property type="term" value="P:metal ion transport"/>
    <property type="evidence" value="ECO:0007669"/>
    <property type="project" value="InterPro"/>
</dbReference>
<evidence type="ECO:0000256" key="8">
    <source>
        <dbReference type="SAM" id="SignalP"/>
    </source>
</evidence>
<dbReference type="InterPro" id="IPR006129">
    <property type="entry name" value="AdhesinB"/>
</dbReference>
<gene>
    <name evidence="9" type="ORF">NUH88_16050</name>
</gene>
<feature type="signal peptide" evidence="8">
    <location>
        <begin position="1"/>
        <end position="25"/>
    </location>
</feature>
<dbReference type="Proteomes" id="UP001060336">
    <property type="component" value="Chromosome"/>
</dbReference>
<keyword evidence="5 8" id="KW-0732">Signal</keyword>
<name>A0A9J7AN85_9PROT</name>
<dbReference type="PROSITE" id="PS51318">
    <property type="entry name" value="TAT"/>
    <property type="match status" value="1"/>
</dbReference>
<evidence type="ECO:0000256" key="7">
    <source>
        <dbReference type="SAM" id="MobiDB-lite"/>
    </source>
</evidence>
<protein>
    <submittedName>
        <fullName evidence="9">Metal ABC transporter substrate-binding protein</fullName>
    </submittedName>
</protein>
<keyword evidence="4" id="KW-0479">Metal-binding</keyword>
<proteinExistence type="inferred from homology"/>
<dbReference type="PANTHER" id="PTHR42953">
    <property type="entry name" value="HIGH-AFFINITY ZINC UPTAKE SYSTEM PROTEIN ZNUA-RELATED"/>
    <property type="match status" value="1"/>
</dbReference>